<dbReference type="PANTHER" id="PTHR34138:SF1">
    <property type="entry name" value="CELL SHAPE-DETERMINING PROTEIN MREC"/>
    <property type="match status" value="1"/>
</dbReference>
<dbReference type="STRING" id="163.SAMN04487775_104220"/>
<dbReference type="InterPro" id="IPR042177">
    <property type="entry name" value="Cell/Rod_1"/>
</dbReference>
<evidence type="ECO:0000256" key="4">
    <source>
        <dbReference type="ARBA" id="ARBA00032089"/>
    </source>
</evidence>
<evidence type="ECO:0000256" key="5">
    <source>
        <dbReference type="PIRNR" id="PIRNR038471"/>
    </source>
</evidence>
<sequence length="291" mass="32683">MRRKPNFSFKIKFAEFLLVLYLLAGGLSLAFHTGGFILNFKQIGFSVFSSLDKGVHFVAGGFKNTFNAVGELRKLKKDYNDLVIKLENYEEMQRSNADIRKENARLKEQLDFAVSLDEKNIPAQIIARDLDNAFTYLTIDKGSVNGIRKNMPVIAFQNGNQGLVGKVVQVGTFTSQIMPIYNINNIVSARIQNTRDLGLVNGLGSQDQPLLMQYIRKSVVDELSYGDIVVTSGENDNYMRDIAIGTITKITTLDYNSSLNIELVPIIDFARLENVVVVNQKELNDRKADKE</sequence>
<evidence type="ECO:0000256" key="1">
    <source>
        <dbReference type="ARBA" id="ARBA00009369"/>
    </source>
</evidence>
<dbReference type="InterPro" id="IPR055342">
    <property type="entry name" value="MreC_beta-barrel_core"/>
</dbReference>
<evidence type="ECO:0000256" key="3">
    <source>
        <dbReference type="ARBA" id="ARBA00022960"/>
    </source>
</evidence>
<organism evidence="8 9">
    <name type="scientific">Treponema bryantii</name>
    <dbReference type="NCBI Taxonomy" id="163"/>
    <lineage>
        <taxon>Bacteria</taxon>
        <taxon>Pseudomonadati</taxon>
        <taxon>Spirochaetota</taxon>
        <taxon>Spirochaetia</taxon>
        <taxon>Spirochaetales</taxon>
        <taxon>Treponemataceae</taxon>
        <taxon>Treponema</taxon>
    </lineage>
</organism>
<evidence type="ECO:0000313" key="8">
    <source>
        <dbReference type="EMBL" id="SEP78369.1"/>
    </source>
</evidence>
<dbReference type="OrthoDB" id="9792313at2"/>
<feature type="domain" description="Rod shape-determining protein MreC beta-barrel core" evidence="7">
    <location>
        <begin position="125"/>
        <end position="278"/>
    </location>
</feature>
<dbReference type="GO" id="GO:0005886">
    <property type="term" value="C:plasma membrane"/>
    <property type="evidence" value="ECO:0007669"/>
    <property type="project" value="TreeGrafter"/>
</dbReference>
<accession>A0A1H9ANX9</accession>
<protein>
    <recommendedName>
        <fullName evidence="2 5">Cell shape-determining protein MreC</fullName>
    </recommendedName>
    <alternativeName>
        <fullName evidence="4 5">Cell shape protein MreC</fullName>
    </alternativeName>
</protein>
<dbReference type="EMBL" id="FOFU01000001">
    <property type="protein sequence ID" value="SEP78369.1"/>
    <property type="molecule type" value="Genomic_DNA"/>
</dbReference>
<evidence type="ECO:0000259" key="7">
    <source>
        <dbReference type="Pfam" id="PF04085"/>
    </source>
</evidence>
<reference evidence="8 9" key="1">
    <citation type="submission" date="2016-10" db="EMBL/GenBank/DDBJ databases">
        <authorList>
            <person name="de Groot N.N."/>
        </authorList>
    </citation>
    <scope>NUCLEOTIDE SEQUENCE [LARGE SCALE GENOMIC DNA]</scope>
    <source>
        <strain evidence="8 9">B25</strain>
    </source>
</reference>
<name>A0A1H9ANX9_9SPIR</name>
<keyword evidence="6" id="KW-0175">Coiled coil</keyword>
<proteinExistence type="inferred from homology"/>
<gene>
    <name evidence="8" type="ORF">SAMN04487977_101409</name>
</gene>
<dbReference type="GO" id="GO:0008360">
    <property type="term" value="P:regulation of cell shape"/>
    <property type="evidence" value="ECO:0007669"/>
    <property type="project" value="UniProtKB-KW"/>
</dbReference>
<dbReference type="Gene3D" id="2.40.10.350">
    <property type="entry name" value="Rod shape-determining protein MreC, domain 2"/>
    <property type="match status" value="1"/>
</dbReference>
<feature type="coiled-coil region" evidence="6">
    <location>
        <begin position="72"/>
        <end position="116"/>
    </location>
</feature>
<dbReference type="NCBIfam" id="TIGR00219">
    <property type="entry name" value="mreC"/>
    <property type="match status" value="1"/>
</dbReference>
<keyword evidence="3 5" id="KW-0133">Cell shape</keyword>
<keyword evidence="9" id="KW-1185">Reference proteome</keyword>
<dbReference type="AlphaFoldDB" id="A0A1H9ANX9"/>
<dbReference type="PANTHER" id="PTHR34138">
    <property type="entry name" value="CELL SHAPE-DETERMINING PROTEIN MREC"/>
    <property type="match status" value="1"/>
</dbReference>
<dbReference type="InterPro" id="IPR007221">
    <property type="entry name" value="MreC"/>
</dbReference>
<dbReference type="InterPro" id="IPR042175">
    <property type="entry name" value="Cell/Rod_MreC_2"/>
</dbReference>
<dbReference type="eggNOG" id="COG1792">
    <property type="taxonomic scope" value="Bacteria"/>
</dbReference>
<dbReference type="Proteomes" id="UP000182360">
    <property type="component" value="Unassembled WGS sequence"/>
</dbReference>
<dbReference type="Pfam" id="PF04085">
    <property type="entry name" value="MreC"/>
    <property type="match status" value="1"/>
</dbReference>
<comment type="function">
    <text evidence="5">Involved in formation and maintenance of cell shape.</text>
</comment>
<evidence type="ECO:0000256" key="6">
    <source>
        <dbReference type="SAM" id="Coils"/>
    </source>
</evidence>
<evidence type="ECO:0000313" key="9">
    <source>
        <dbReference type="Proteomes" id="UP000182360"/>
    </source>
</evidence>
<evidence type="ECO:0000256" key="2">
    <source>
        <dbReference type="ARBA" id="ARBA00013855"/>
    </source>
</evidence>
<comment type="similarity">
    <text evidence="1 5">Belongs to the MreC family.</text>
</comment>
<dbReference type="Gene3D" id="2.40.10.340">
    <property type="entry name" value="Rod shape-determining protein MreC, domain 1"/>
    <property type="match status" value="1"/>
</dbReference>
<dbReference type="RefSeq" id="WP_074640401.1">
    <property type="nucleotide sequence ID" value="NZ_AP025286.1"/>
</dbReference>
<dbReference type="PIRSF" id="PIRSF038471">
    <property type="entry name" value="MreC"/>
    <property type="match status" value="1"/>
</dbReference>